<keyword evidence="6" id="KW-0862">Zinc</keyword>
<accession>A0A2N3G7P7</accession>
<organism evidence="8 9">
    <name type="scientific">Candidatus Anoxymicrobium japonicum</name>
    <dbReference type="NCBI Taxonomy" id="2013648"/>
    <lineage>
        <taxon>Bacteria</taxon>
        <taxon>Bacillati</taxon>
        <taxon>Actinomycetota</taxon>
        <taxon>Candidatus Geothermincolia</taxon>
        <taxon>Candidatus Geothermincolales</taxon>
        <taxon>Candidatus Anoxymicrobiaceae</taxon>
        <taxon>Candidatus Anoxymicrobium</taxon>
    </lineage>
</organism>
<dbReference type="PANTHER" id="PTHR43668:SF2">
    <property type="entry name" value="ALLANTOINASE"/>
    <property type="match status" value="1"/>
</dbReference>
<keyword evidence="3 6" id="KW-0479">Metal-binding</keyword>
<evidence type="ECO:0000313" key="9">
    <source>
        <dbReference type="Proteomes" id="UP000233654"/>
    </source>
</evidence>
<comment type="cofactor">
    <cofactor evidence="6">
        <name>Zn(2+)</name>
        <dbReference type="ChEBI" id="CHEBI:29105"/>
    </cofactor>
    <text evidence="6">Binds 2 Zn(2+) ions per subunit.</text>
</comment>
<dbReference type="Proteomes" id="UP000233654">
    <property type="component" value="Unassembled WGS sequence"/>
</dbReference>
<evidence type="ECO:0000256" key="6">
    <source>
        <dbReference type="HAMAP-Rule" id="MF_00220"/>
    </source>
</evidence>
<keyword evidence="5 6" id="KW-0665">Pyrimidine biosynthesis</keyword>
<feature type="binding site" evidence="6">
    <location>
        <position position="282"/>
    </location>
    <ligand>
        <name>substrate</name>
    </ligand>
</feature>
<protein>
    <recommendedName>
        <fullName evidence="6">Dihydroorotase</fullName>
        <shortName evidence="6">DHOase</shortName>
        <ecNumber evidence="6">3.5.2.3</ecNumber>
    </recommendedName>
</protein>
<dbReference type="SUPFAM" id="SSF51338">
    <property type="entry name" value="Composite domain of metallo-dependent hydrolases"/>
    <property type="match status" value="1"/>
</dbReference>
<dbReference type="AlphaFoldDB" id="A0A2N3G7P7"/>
<dbReference type="Pfam" id="PF12890">
    <property type="entry name" value="DHOase"/>
    <property type="match status" value="1"/>
</dbReference>
<dbReference type="EC" id="3.5.2.3" evidence="6"/>
<keyword evidence="4 6" id="KW-0378">Hydrolase</keyword>
<evidence type="ECO:0000256" key="4">
    <source>
        <dbReference type="ARBA" id="ARBA00022801"/>
    </source>
</evidence>
<dbReference type="UniPathway" id="UPA00070">
    <property type="reaction ID" value="UER00117"/>
</dbReference>
<feature type="domain" description="Dihydroorotase catalytic" evidence="7">
    <location>
        <begin position="52"/>
        <end position="239"/>
    </location>
</feature>
<feature type="binding site" evidence="6">
    <location>
        <position position="156"/>
    </location>
    <ligand>
        <name>Zn(2+)</name>
        <dbReference type="ChEBI" id="CHEBI:29105"/>
        <label>1</label>
    </ligand>
</feature>
<dbReference type="CDD" id="cd01317">
    <property type="entry name" value="DHOase_IIa"/>
    <property type="match status" value="1"/>
</dbReference>
<dbReference type="GO" id="GO:0008270">
    <property type="term" value="F:zinc ion binding"/>
    <property type="evidence" value="ECO:0007669"/>
    <property type="project" value="UniProtKB-UniRule"/>
</dbReference>
<dbReference type="GO" id="GO:0005737">
    <property type="term" value="C:cytoplasm"/>
    <property type="evidence" value="ECO:0007669"/>
    <property type="project" value="TreeGrafter"/>
</dbReference>
<evidence type="ECO:0000256" key="1">
    <source>
        <dbReference type="ARBA" id="ARBA00002368"/>
    </source>
</evidence>
<feature type="binding site" evidence="6">
    <location>
        <position position="156"/>
    </location>
    <ligand>
        <name>Zn(2+)</name>
        <dbReference type="ChEBI" id="CHEBI:29105"/>
        <label>2</label>
    </ligand>
</feature>
<feature type="binding site" evidence="6">
    <location>
        <position position="62"/>
    </location>
    <ligand>
        <name>Zn(2+)</name>
        <dbReference type="ChEBI" id="CHEBI:29105"/>
        <label>1</label>
    </ligand>
</feature>
<evidence type="ECO:0000313" key="8">
    <source>
        <dbReference type="EMBL" id="PKQ28729.1"/>
    </source>
</evidence>
<dbReference type="GO" id="GO:0006145">
    <property type="term" value="P:purine nucleobase catabolic process"/>
    <property type="evidence" value="ECO:0007669"/>
    <property type="project" value="TreeGrafter"/>
</dbReference>
<feature type="binding site" evidence="6">
    <location>
        <position position="183"/>
    </location>
    <ligand>
        <name>Zn(2+)</name>
        <dbReference type="ChEBI" id="CHEBI:29105"/>
        <label>2</label>
    </ligand>
</feature>
<dbReference type="SUPFAM" id="SSF51556">
    <property type="entry name" value="Metallo-dependent hydrolases"/>
    <property type="match status" value="1"/>
</dbReference>
<feature type="binding site" evidence="6">
    <location>
        <position position="96"/>
    </location>
    <ligand>
        <name>substrate</name>
    </ligand>
</feature>
<feature type="binding site" evidence="6">
    <location>
        <begin position="64"/>
        <end position="66"/>
    </location>
    <ligand>
        <name>substrate</name>
    </ligand>
</feature>
<reference evidence="8 9" key="1">
    <citation type="journal article" date="2017" name="ISME J.">
        <title>Potential for microbial H2 and metal transformations associated with novel bacteria and archaea in deep terrestrial subsurface sediments.</title>
        <authorList>
            <person name="Hernsdorf A.W."/>
            <person name="Amano Y."/>
            <person name="Miyakawa K."/>
            <person name="Ise K."/>
            <person name="Suzuki Y."/>
            <person name="Anantharaman K."/>
            <person name="Probst A."/>
            <person name="Burstein D."/>
            <person name="Thomas B.C."/>
            <person name="Banfield J.F."/>
        </authorList>
    </citation>
    <scope>NUCLEOTIDE SEQUENCE [LARGE SCALE GENOMIC DNA]</scope>
    <source>
        <strain evidence="8">HGW-Actinobacteria-3</strain>
    </source>
</reference>
<comment type="catalytic activity">
    <reaction evidence="6">
        <text>(S)-dihydroorotate + H2O = N-carbamoyl-L-aspartate + H(+)</text>
        <dbReference type="Rhea" id="RHEA:24296"/>
        <dbReference type="ChEBI" id="CHEBI:15377"/>
        <dbReference type="ChEBI" id="CHEBI:15378"/>
        <dbReference type="ChEBI" id="CHEBI:30864"/>
        <dbReference type="ChEBI" id="CHEBI:32814"/>
        <dbReference type="EC" id="3.5.2.3"/>
    </reaction>
</comment>
<sequence>MTDGVLIKGGTVLTFPQGFINDADVKIKGGIVRKVGCGLRPDGCDVVDASGCVVAPGFIEMHAHLREPGAEYKEDVGSGSRGAARGGYSAVFCMPNTEPSIDNSSVAEYVFDRGEDEGLCMILPHGAITMGRKGQTLAPMGEMGACRARVKGFSDDGNPVVDSEIMRRAMEYARTMGALIISHSEEKSLSVGGQMNEGRYATLLGLRGIPPESEQIGVFRDICLAEMTGARLHLAHLSTAGSVELVRAAKRRGLPVTCEVAPHHFSLDDSSLMGYDTNMKMNPPLRSKEDVAAILEALSDGTIDVIATDHAPHAPHEKETEFDRAQFGCVGMETCFALVITRLVDTGVLSLSDAISKLTVAPARVMSMERLGYHPAVEEGAPANIVVFDPDLKWTVDPAAFESRSRNTPFAEWQVKGKVVHKVFRGKMVVRDGKLSC</sequence>
<dbReference type="HAMAP" id="MF_00220_B">
    <property type="entry name" value="PyrC_classI_B"/>
    <property type="match status" value="1"/>
</dbReference>
<feature type="binding site" evidence="6">
    <location>
        <position position="236"/>
    </location>
    <ligand>
        <name>Zn(2+)</name>
        <dbReference type="ChEBI" id="CHEBI:29105"/>
        <label>2</label>
    </ligand>
</feature>
<dbReference type="InterPro" id="IPR050138">
    <property type="entry name" value="DHOase/Allantoinase_Hydrolase"/>
</dbReference>
<proteinExistence type="inferred from homology"/>
<gene>
    <name evidence="6" type="primary">pyrC</name>
    <name evidence="8" type="ORF">CVT63_01275</name>
</gene>
<dbReference type="InterPro" id="IPR002195">
    <property type="entry name" value="Dihydroorotase_CS"/>
</dbReference>
<dbReference type="PANTHER" id="PTHR43668">
    <property type="entry name" value="ALLANTOINASE"/>
    <property type="match status" value="1"/>
</dbReference>
<feature type="binding site" evidence="6">
    <location>
        <begin position="327"/>
        <end position="328"/>
    </location>
    <ligand>
        <name>substrate</name>
    </ligand>
</feature>
<dbReference type="Gene3D" id="2.30.40.10">
    <property type="entry name" value="Urease, subunit C, domain 1"/>
    <property type="match status" value="1"/>
</dbReference>
<dbReference type="GO" id="GO:0004151">
    <property type="term" value="F:dihydroorotase activity"/>
    <property type="evidence" value="ECO:0007669"/>
    <property type="project" value="UniProtKB-UniRule"/>
</dbReference>
<comment type="similarity">
    <text evidence="2 6">Belongs to the metallo-dependent hydrolases superfamily. DHOase family. Class I DHOase subfamily.</text>
</comment>
<dbReference type="NCBIfam" id="TIGR00857">
    <property type="entry name" value="pyrC_multi"/>
    <property type="match status" value="1"/>
</dbReference>
<evidence type="ECO:0000256" key="2">
    <source>
        <dbReference type="ARBA" id="ARBA00010286"/>
    </source>
</evidence>
<dbReference type="Gene3D" id="3.20.20.140">
    <property type="entry name" value="Metal-dependent hydrolases"/>
    <property type="match status" value="1"/>
</dbReference>
<dbReference type="InterPro" id="IPR032466">
    <property type="entry name" value="Metal_Hydrolase"/>
</dbReference>
<dbReference type="InterPro" id="IPR024403">
    <property type="entry name" value="DHOase_cat"/>
</dbReference>
<feature type="binding site" evidence="6">
    <location>
        <position position="313"/>
    </location>
    <ligand>
        <name>substrate</name>
    </ligand>
</feature>
<dbReference type="InterPro" id="IPR004722">
    <property type="entry name" value="DHOase"/>
</dbReference>
<dbReference type="GO" id="GO:0044205">
    <property type="term" value="P:'de novo' UMP biosynthetic process"/>
    <property type="evidence" value="ECO:0007669"/>
    <property type="project" value="UniProtKB-UniRule"/>
</dbReference>
<dbReference type="GO" id="GO:0004038">
    <property type="term" value="F:allantoinase activity"/>
    <property type="evidence" value="ECO:0007669"/>
    <property type="project" value="TreeGrafter"/>
</dbReference>
<evidence type="ECO:0000259" key="7">
    <source>
        <dbReference type="Pfam" id="PF12890"/>
    </source>
</evidence>
<feature type="active site" evidence="6">
    <location>
        <position position="309"/>
    </location>
</feature>
<comment type="caution">
    <text evidence="8">The sequence shown here is derived from an EMBL/GenBank/DDBJ whole genome shotgun (WGS) entry which is preliminary data.</text>
</comment>
<feature type="binding site" evidence="6">
    <location>
        <position position="309"/>
    </location>
    <ligand>
        <name>Zn(2+)</name>
        <dbReference type="ChEBI" id="CHEBI:29105"/>
        <label>1</label>
    </ligand>
</feature>
<comment type="function">
    <text evidence="1 6">Catalyzes the reversible cyclization of carbamoyl aspartate to dihydroorotate.</text>
</comment>
<dbReference type="EMBL" id="PHEX01000007">
    <property type="protein sequence ID" value="PKQ28729.1"/>
    <property type="molecule type" value="Genomic_DNA"/>
</dbReference>
<name>A0A2N3G7P7_9ACTN</name>
<evidence type="ECO:0000256" key="3">
    <source>
        <dbReference type="ARBA" id="ARBA00022723"/>
    </source>
</evidence>
<evidence type="ECO:0000256" key="5">
    <source>
        <dbReference type="ARBA" id="ARBA00022975"/>
    </source>
</evidence>
<feature type="binding site" evidence="6">
    <location>
        <position position="64"/>
    </location>
    <ligand>
        <name>Zn(2+)</name>
        <dbReference type="ChEBI" id="CHEBI:29105"/>
        <label>1</label>
    </ligand>
</feature>
<dbReference type="PROSITE" id="PS00483">
    <property type="entry name" value="DIHYDROOROTASE_2"/>
    <property type="match status" value="1"/>
</dbReference>
<dbReference type="InterPro" id="IPR011059">
    <property type="entry name" value="Metal-dep_hydrolase_composite"/>
</dbReference>
<comment type="pathway">
    <text evidence="6">Pyrimidine metabolism; UMP biosynthesis via de novo pathway; (S)-dihydroorotate from bicarbonate: step 3/3.</text>
</comment>